<keyword evidence="5" id="KW-1185">Reference proteome</keyword>
<dbReference type="InterPro" id="IPR032675">
    <property type="entry name" value="LRR_dom_sf"/>
</dbReference>
<comment type="caution">
    <text evidence="4">The sequence shown here is derived from an EMBL/GenBank/DDBJ whole genome shotgun (WGS) entry which is preliminary data.</text>
</comment>
<dbReference type="Gene3D" id="3.80.10.10">
    <property type="entry name" value="Ribonuclease Inhibitor"/>
    <property type="match status" value="1"/>
</dbReference>
<proteinExistence type="predicted"/>
<dbReference type="InterPro" id="IPR026444">
    <property type="entry name" value="Secre_tail"/>
</dbReference>
<evidence type="ECO:0000313" key="4">
    <source>
        <dbReference type="EMBL" id="MDR6237572.1"/>
    </source>
</evidence>
<evidence type="ECO:0000256" key="1">
    <source>
        <dbReference type="SAM" id="SignalP"/>
    </source>
</evidence>
<dbReference type="Pfam" id="PF18962">
    <property type="entry name" value="Por_Secre_tail"/>
    <property type="match status" value="1"/>
</dbReference>
<feature type="chain" id="PRO_5042147075" description="Secretion system C-terminal sorting domain-containing protein" evidence="1">
    <location>
        <begin position="23"/>
        <end position="752"/>
    </location>
</feature>
<organism evidence="4 5">
    <name type="scientific">Aureibacter tunicatorum</name>
    <dbReference type="NCBI Taxonomy" id="866807"/>
    <lineage>
        <taxon>Bacteria</taxon>
        <taxon>Pseudomonadati</taxon>
        <taxon>Bacteroidota</taxon>
        <taxon>Cytophagia</taxon>
        <taxon>Cytophagales</taxon>
        <taxon>Persicobacteraceae</taxon>
        <taxon>Aureibacter</taxon>
    </lineage>
</organism>
<dbReference type="Proteomes" id="UP001185092">
    <property type="component" value="Unassembled WGS sequence"/>
</dbReference>
<keyword evidence="1" id="KW-0732">Signal</keyword>
<feature type="domain" description="Secretion system C-terminal sorting" evidence="2">
    <location>
        <begin position="685"/>
        <end position="746"/>
    </location>
</feature>
<evidence type="ECO:0008006" key="6">
    <source>
        <dbReference type="Google" id="ProtNLM"/>
    </source>
</evidence>
<evidence type="ECO:0000259" key="3">
    <source>
        <dbReference type="Pfam" id="PF18998"/>
    </source>
</evidence>
<dbReference type="InterPro" id="IPR044060">
    <property type="entry name" value="Bacterial_rp_domain"/>
</dbReference>
<gene>
    <name evidence="4" type="ORF">HNQ88_000548</name>
</gene>
<feature type="domain" description="Bacterial repeat" evidence="3">
    <location>
        <begin position="601"/>
        <end position="670"/>
    </location>
</feature>
<feature type="domain" description="Bacterial repeat" evidence="3">
    <location>
        <begin position="435"/>
        <end position="505"/>
    </location>
</feature>
<feature type="domain" description="Bacterial repeat" evidence="3">
    <location>
        <begin position="365"/>
        <end position="410"/>
    </location>
</feature>
<dbReference type="RefSeq" id="WP_309937039.1">
    <property type="nucleotide sequence ID" value="NZ_AP025305.1"/>
</dbReference>
<dbReference type="AlphaFoldDB" id="A0AAE3XIQ8"/>
<dbReference type="EMBL" id="JAVDQD010000001">
    <property type="protein sequence ID" value="MDR6237572.1"/>
    <property type="molecule type" value="Genomic_DNA"/>
</dbReference>
<feature type="signal peptide" evidence="1">
    <location>
        <begin position="1"/>
        <end position="22"/>
    </location>
</feature>
<protein>
    <recommendedName>
        <fullName evidence="6">Secretion system C-terminal sorting domain-containing protein</fullName>
    </recommendedName>
</protein>
<feature type="domain" description="Bacterial repeat" evidence="3">
    <location>
        <begin position="286"/>
        <end position="356"/>
    </location>
</feature>
<evidence type="ECO:0000313" key="5">
    <source>
        <dbReference type="Proteomes" id="UP001185092"/>
    </source>
</evidence>
<dbReference type="Pfam" id="PF18998">
    <property type="entry name" value="Flg_new_2"/>
    <property type="match status" value="4"/>
</dbReference>
<reference evidence="4" key="1">
    <citation type="submission" date="2023-07" db="EMBL/GenBank/DDBJ databases">
        <title>Genomic Encyclopedia of Type Strains, Phase IV (KMG-IV): sequencing the most valuable type-strain genomes for metagenomic binning, comparative biology and taxonomic classification.</title>
        <authorList>
            <person name="Goeker M."/>
        </authorList>
    </citation>
    <scope>NUCLEOTIDE SEQUENCE</scope>
    <source>
        <strain evidence="4">DSM 26174</strain>
    </source>
</reference>
<dbReference type="NCBIfam" id="TIGR04183">
    <property type="entry name" value="Por_Secre_tail"/>
    <property type="match status" value="1"/>
</dbReference>
<dbReference type="SUPFAM" id="SSF52058">
    <property type="entry name" value="L domain-like"/>
    <property type="match status" value="1"/>
</dbReference>
<sequence length="752" mass="82719">MIKRVLLLMAIFACVGAGKANAQFVDIPDGVFEQKLIDLGYDDVKDGKVLASNIANVTELDLSNEEDATDEEKISDLTGISGFNSLAILKFNYNNVETLDLENMRNLKEVYGNYNKLESIENLDDAVDLEKLYLTNNSKLTELDVTKNLKLTHLYINDTKIFRLDLLENTELVSLECVNTILHYLDLSSNQKLSHCRVPEDTWFQILASNPKYWILPAETENGTITRSSRRVEMLDGYYVRITPDEGYAIKEVFINNVSYGDKDYIYKGRVESDQHVRAIFSKEHNVIVEEADNGTIEVSKNKVLDNENVVVIVTPDAGYAVEKILVNGESVGSKYAYNIENVLENQIITAVFVEIPAPAETFDIAVVDSDNGVVTSNKENVQKEEDAAITITPNEGYSIKDVLVNNKSVGAVSNYTISDIEMNYIVSGVFAKEYVAEVEETVNGSVTINENKVFEGENIIVTVNPDEGYIIEDILVNGVSVGNACAYIIENVDSDQTITVKFKEDENTVFYDIKTEQTSNGNIEINKDKVPAGENSSFVVTIEPDAGYGLKELLVNDQPIDLSTGVKSSSRATSGVKWTFVVTGVESETTVKAIFAKQFAVNINPSNNGTVTANNLEPLEEDNVVLTITPNDDYVIKDVKVNDVSVGAVSEYTIENITADQNVVVEFEEAEDLTSILEVASVNIHPNPVVDVVNVDGVTPGSIISVVDLQGKEVKSLKAISSDAKVDLSNLASGVYVIRINGQGSWKVVKQ</sequence>
<evidence type="ECO:0000259" key="2">
    <source>
        <dbReference type="Pfam" id="PF18962"/>
    </source>
</evidence>
<name>A0AAE3XIQ8_9BACT</name>
<accession>A0AAE3XIQ8</accession>